<gene>
    <name evidence="3" type="ORF">ElyMa_001619700</name>
</gene>
<dbReference type="Proteomes" id="UP000762676">
    <property type="component" value="Unassembled WGS sequence"/>
</dbReference>
<evidence type="ECO:0000313" key="3">
    <source>
        <dbReference type="EMBL" id="GFS22590.1"/>
    </source>
</evidence>
<protein>
    <submittedName>
        <fullName evidence="3">Neuronal acetylcholine receptor subunit beta-2</fullName>
    </submittedName>
</protein>
<dbReference type="AlphaFoldDB" id="A0AAV4JJL2"/>
<accession>A0AAV4JJL2</accession>
<sequence>MASLKTELILLAALYMAAQLIAQSEAGRKEDSYNLINHIMDPVFYQSNVIPVSSESTNVSMTMQLQLLSIVQSSLSTRYLYRRSQLALYHTIPQVSEKEQTLVTNTRLYMTWEDYYLSWSPSKFGNITSMLLEQDTLWLPDVSIANTVEPSVMIGSVLSNS</sequence>
<keyword evidence="1" id="KW-0732">Signal</keyword>
<organism evidence="3 4">
    <name type="scientific">Elysia marginata</name>
    <dbReference type="NCBI Taxonomy" id="1093978"/>
    <lineage>
        <taxon>Eukaryota</taxon>
        <taxon>Metazoa</taxon>
        <taxon>Spiralia</taxon>
        <taxon>Lophotrochozoa</taxon>
        <taxon>Mollusca</taxon>
        <taxon>Gastropoda</taxon>
        <taxon>Heterobranchia</taxon>
        <taxon>Euthyneura</taxon>
        <taxon>Panpulmonata</taxon>
        <taxon>Sacoglossa</taxon>
        <taxon>Placobranchoidea</taxon>
        <taxon>Plakobranchidae</taxon>
        <taxon>Elysia</taxon>
    </lineage>
</organism>
<comment type="caution">
    <text evidence="3">The sequence shown here is derived from an EMBL/GenBank/DDBJ whole genome shotgun (WGS) entry which is preliminary data.</text>
</comment>
<dbReference type="Gene3D" id="2.70.170.10">
    <property type="entry name" value="Neurotransmitter-gated ion-channel ligand-binding domain"/>
    <property type="match status" value="1"/>
</dbReference>
<evidence type="ECO:0000313" key="4">
    <source>
        <dbReference type="Proteomes" id="UP000762676"/>
    </source>
</evidence>
<evidence type="ECO:0000259" key="2">
    <source>
        <dbReference type="Pfam" id="PF02931"/>
    </source>
</evidence>
<feature type="domain" description="Neurotransmitter-gated ion-channel ligand-binding" evidence="2">
    <location>
        <begin position="91"/>
        <end position="149"/>
    </location>
</feature>
<feature type="chain" id="PRO_5043954930" evidence="1">
    <location>
        <begin position="23"/>
        <end position="161"/>
    </location>
</feature>
<dbReference type="GO" id="GO:0016020">
    <property type="term" value="C:membrane"/>
    <property type="evidence" value="ECO:0007669"/>
    <property type="project" value="InterPro"/>
</dbReference>
<proteinExistence type="predicted"/>
<reference evidence="3 4" key="1">
    <citation type="journal article" date="2021" name="Elife">
        <title>Chloroplast acquisition without the gene transfer in kleptoplastic sea slugs, Plakobranchus ocellatus.</title>
        <authorList>
            <person name="Maeda T."/>
            <person name="Takahashi S."/>
            <person name="Yoshida T."/>
            <person name="Shimamura S."/>
            <person name="Takaki Y."/>
            <person name="Nagai Y."/>
            <person name="Toyoda A."/>
            <person name="Suzuki Y."/>
            <person name="Arimoto A."/>
            <person name="Ishii H."/>
            <person name="Satoh N."/>
            <person name="Nishiyama T."/>
            <person name="Hasebe M."/>
            <person name="Maruyama T."/>
            <person name="Minagawa J."/>
            <person name="Obokata J."/>
            <person name="Shigenobu S."/>
        </authorList>
    </citation>
    <scope>NUCLEOTIDE SEQUENCE [LARGE SCALE GENOMIC DNA]</scope>
</reference>
<dbReference type="SUPFAM" id="SSF63712">
    <property type="entry name" value="Nicotinic receptor ligand binding domain-like"/>
    <property type="match status" value="1"/>
</dbReference>
<name>A0AAV4JJL2_9GAST</name>
<dbReference type="InterPro" id="IPR006202">
    <property type="entry name" value="Neur_chan_lig-bd"/>
</dbReference>
<dbReference type="GO" id="GO:0005230">
    <property type="term" value="F:extracellular ligand-gated monoatomic ion channel activity"/>
    <property type="evidence" value="ECO:0007669"/>
    <property type="project" value="InterPro"/>
</dbReference>
<keyword evidence="3" id="KW-0675">Receptor</keyword>
<dbReference type="InterPro" id="IPR036734">
    <property type="entry name" value="Neur_chan_lig-bd_sf"/>
</dbReference>
<dbReference type="Pfam" id="PF02931">
    <property type="entry name" value="Neur_chan_LBD"/>
    <property type="match status" value="1"/>
</dbReference>
<keyword evidence="4" id="KW-1185">Reference proteome</keyword>
<feature type="signal peptide" evidence="1">
    <location>
        <begin position="1"/>
        <end position="22"/>
    </location>
</feature>
<dbReference type="EMBL" id="BMAT01003262">
    <property type="protein sequence ID" value="GFS22590.1"/>
    <property type="molecule type" value="Genomic_DNA"/>
</dbReference>
<evidence type="ECO:0000256" key="1">
    <source>
        <dbReference type="SAM" id="SignalP"/>
    </source>
</evidence>